<dbReference type="PRINTS" id="PR00080">
    <property type="entry name" value="SDRFAMILY"/>
</dbReference>
<keyword evidence="2 3" id="KW-0560">Oxidoreductase</keyword>
<protein>
    <submittedName>
        <fullName evidence="3">3-oxoacyl-(Acyl-carrier-protein) reductase</fullName>
        <ecNumber evidence="3">1.1.1.100</ecNumber>
    </submittedName>
</protein>
<dbReference type="FunFam" id="3.40.50.720:FF:000084">
    <property type="entry name" value="Short-chain dehydrogenase reductase"/>
    <property type="match status" value="1"/>
</dbReference>
<gene>
    <name evidence="3" type="ORF">FDG2_4999</name>
</gene>
<name>A0A1C3PA26_9ACTN</name>
<accession>A0A1C3PA26</accession>
<dbReference type="Gene3D" id="3.40.50.720">
    <property type="entry name" value="NAD(P)-binding Rossmann-like Domain"/>
    <property type="match status" value="1"/>
</dbReference>
<evidence type="ECO:0000313" key="3">
    <source>
        <dbReference type="EMBL" id="SBW26662.1"/>
    </source>
</evidence>
<comment type="similarity">
    <text evidence="1">Belongs to the short-chain dehydrogenases/reductases (SDR) family.</text>
</comment>
<dbReference type="EMBL" id="FLUV01002111">
    <property type="protein sequence ID" value="SBW26662.1"/>
    <property type="molecule type" value="Genomic_DNA"/>
</dbReference>
<evidence type="ECO:0000256" key="1">
    <source>
        <dbReference type="ARBA" id="ARBA00006484"/>
    </source>
</evidence>
<dbReference type="EC" id="1.1.1.100" evidence="3"/>
<dbReference type="Proteomes" id="UP000199013">
    <property type="component" value="Unassembled WGS sequence"/>
</dbReference>
<evidence type="ECO:0000313" key="4">
    <source>
        <dbReference type="Proteomes" id="UP000199013"/>
    </source>
</evidence>
<sequence>MDLQLDGRRAIVTGGSRGIGRAIARSLAAEGVKVAIAARDVDTLEVAAKQLEAETGGTVLPVVADTRDGAAVARLAERTVAEFGGVDILVNNAAQPGGAGGPGGFPELDTVDLADDIDVKVIGYLRTAQAVAPHLVRAGWGRIINIGGLAARSTGRVAASIRNASVTALTKNLADELGPHGINVVAVHPGPTVTERFADLVGNEPGRLDAITATLTIGRVITAEEVATLVTFLASPLSVSITGETIACGGGSRGPIYY</sequence>
<dbReference type="InterPro" id="IPR036291">
    <property type="entry name" value="NAD(P)-bd_dom_sf"/>
</dbReference>
<reference evidence="4" key="1">
    <citation type="submission" date="2016-02" db="EMBL/GenBank/DDBJ databases">
        <authorList>
            <person name="Wibberg D."/>
        </authorList>
    </citation>
    <scope>NUCLEOTIDE SEQUENCE [LARGE SCALE GENOMIC DNA]</scope>
</reference>
<dbReference type="PANTHER" id="PTHR42879:SF6">
    <property type="entry name" value="NADPH-DEPENDENT REDUCTASE BACG"/>
    <property type="match status" value="1"/>
</dbReference>
<evidence type="ECO:0000256" key="2">
    <source>
        <dbReference type="ARBA" id="ARBA00023002"/>
    </source>
</evidence>
<dbReference type="GO" id="GO:0004316">
    <property type="term" value="F:3-oxoacyl-[acyl-carrier-protein] reductase (NADPH) activity"/>
    <property type="evidence" value="ECO:0007669"/>
    <property type="project" value="UniProtKB-EC"/>
</dbReference>
<dbReference type="PRINTS" id="PR00081">
    <property type="entry name" value="GDHRDH"/>
</dbReference>
<dbReference type="SUPFAM" id="SSF51735">
    <property type="entry name" value="NAD(P)-binding Rossmann-fold domains"/>
    <property type="match status" value="1"/>
</dbReference>
<dbReference type="InterPro" id="IPR002347">
    <property type="entry name" value="SDR_fam"/>
</dbReference>
<dbReference type="InterPro" id="IPR050259">
    <property type="entry name" value="SDR"/>
</dbReference>
<dbReference type="PANTHER" id="PTHR42879">
    <property type="entry name" value="3-OXOACYL-(ACYL-CARRIER-PROTEIN) REDUCTASE"/>
    <property type="match status" value="1"/>
</dbReference>
<organism evidence="3 4">
    <name type="scientific">Candidatus Protofrankia californiensis</name>
    <dbReference type="NCBI Taxonomy" id="1839754"/>
    <lineage>
        <taxon>Bacteria</taxon>
        <taxon>Bacillati</taxon>
        <taxon>Actinomycetota</taxon>
        <taxon>Actinomycetes</taxon>
        <taxon>Frankiales</taxon>
        <taxon>Frankiaceae</taxon>
        <taxon>Protofrankia</taxon>
    </lineage>
</organism>
<dbReference type="Pfam" id="PF13561">
    <property type="entry name" value="adh_short_C2"/>
    <property type="match status" value="1"/>
</dbReference>
<dbReference type="AlphaFoldDB" id="A0A1C3PA26"/>
<proteinExistence type="inferred from homology"/>
<keyword evidence="4" id="KW-1185">Reference proteome</keyword>